<evidence type="ECO:0000256" key="1">
    <source>
        <dbReference type="SAM" id="Phobius"/>
    </source>
</evidence>
<dbReference type="Gene3D" id="1.10.510.10">
    <property type="entry name" value="Transferase(Phosphotransferase) domain 1"/>
    <property type="match status" value="1"/>
</dbReference>
<dbReference type="InterPro" id="IPR011009">
    <property type="entry name" value="Kinase-like_dom_sf"/>
</dbReference>
<dbReference type="GO" id="GO:0005737">
    <property type="term" value="C:cytoplasm"/>
    <property type="evidence" value="ECO:0007669"/>
    <property type="project" value="TreeGrafter"/>
</dbReference>
<dbReference type="Pfam" id="PF00069">
    <property type="entry name" value="Pkinase"/>
    <property type="match status" value="1"/>
</dbReference>
<evidence type="ECO:0000259" key="2">
    <source>
        <dbReference type="PROSITE" id="PS50011"/>
    </source>
</evidence>
<keyword evidence="1" id="KW-0472">Membrane</keyword>
<sequence length="364" mass="42830">MGKHMKEEYTSLTSIYKCGFRRLTRKNIIRACIYSFISVLFFYLLLNKRRPIMRLEEECLDFINESVDECLKFNTRPEQNKCFSEIQTTLPLQPIKMTQLTAVFLYTGEKIPVVIKRVIVKKEVALNEDKISMQLKNKYIIRHIKTRKKYFVNHNGVEQEITFLFSEYLSTKITQRNVSRNEDKIRAILKDALKGLDYMHQKKIAHLDLKIANIMGNLENGKIIYKLIDFGYSRVLPKKEIYIEGKSYGTYPYKPPEVIFDHIHGLKSDIWCMGAIAWFLSLGRTPFYTEEGEKAPDKYKKFLLGKIKHVFNTNTSAELQDFILKAMNRNKDDRPTVTELLKHPFLTKQMEYNYSTNDYLDSSS</sequence>
<dbReference type="InParanoid" id="S7W6F1"/>
<name>S7W6F1_SPRLO</name>
<keyword evidence="3" id="KW-0808">Transferase</keyword>
<reference evidence="4" key="1">
    <citation type="journal article" date="2013" name="PLoS Genet.">
        <title>The genome of Spraguea lophii and the basis of host-microsporidian interactions.</title>
        <authorList>
            <person name="Campbell S.E."/>
            <person name="Williams T.A."/>
            <person name="Yousuf A."/>
            <person name="Soanes D.M."/>
            <person name="Paszkiewicz K.H."/>
            <person name="Williams B.A.P."/>
        </authorList>
    </citation>
    <scope>NUCLEOTIDE SEQUENCE [LARGE SCALE GENOMIC DNA]</scope>
    <source>
        <strain evidence="4">42_110</strain>
    </source>
</reference>
<protein>
    <submittedName>
        <fullName evidence="3">Calmodulin-dependent protein kinase</fullName>
    </submittedName>
</protein>
<dbReference type="Proteomes" id="UP000014978">
    <property type="component" value="Unassembled WGS sequence"/>
</dbReference>
<dbReference type="VEuPathDB" id="MicrosporidiaDB:SLOPH_176"/>
<keyword evidence="4" id="KW-1185">Reference proteome</keyword>
<dbReference type="InterPro" id="IPR000719">
    <property type="entry name" value="Prot_kinase_dom"/>
</dbReference>
<organism evidence="3 4">
    <name type="scientific">Spraguea lophii (strain 42_110)</name>
    <name type="common">Microsporidian parasite</name>
    <dbReference type="NCBI Taxonomy" id="1358809"/>
    <lineage>
        <taxon>Eukaryota</taxon>
        <taxon>Fungi</taxon>
        <taxon>Fungi incertae sedis</taxon>
        <taxon>Microsporidia</taxon>
        <taxon>Spragueidae</taxon>
        <taxon>Spraguea</taxon>
    </lineage>
</organism>
<dbReference type="GO" id="GO:0004674">
    <property type="term" value="F:protein serine/threonine kinase activity"/>
    <property type="evidence" value="ECO:0007669"/>
    <property type="project" value="InterPro"/>
</dbReference>
<gene>
    <name evidence="3" type="ORF">SLOPH_176</name>
</gene>
<keyword evidence="1" id="KW-0812">Transmembrane</keyword>
<proteinExistence type="predicted"/>
<accession>S7W6F1</accession>
<dbReference type="GO" id="GO:0010506">
    <property type="term" value="P:regulation of autophagy"/>
    <property type="evidence" value="ECO:0007669"/>
    <property type="project" value="InterPro"/>
</dbReference>
<dbReference type="HOGENOM" id="CLU_065009_0_0_1"/>
<dbReference type="OMA" id="IMGQTEN"/>
<evidence type="ECO:0000313" key="4">
    <source>
        <dbReference type="Proteomes" id="UP000014978"/>
    </source>
</evidence>
<dbReference type="EMBL" id="ATCN01000821">
    <property type="protein sequence ID" value="EPR78390.1"/>
    <property type="molecule type" value="Genomic_DNA"/>
</dbReference>
<feature type="domain" description="Protein kinase" evidence="2">
    <location>
        <begin position="89"/>
        <end position="346"/>
    </location>
</feature>
<dbReference type="PROSITE" id="PS50011">
    <property type="entry name" value="PROTEIN_KINASE_DOM"/>
    <property type="match status" value="1"/>
</dbReference>
<keyword evidence="3" id="KW-0418">Kinase</keyword>
<comment type="caution">
    <text evidence="3">The sequence shown here is derived from an EMBL/GenBank/DDBJ whole genome shotgun (WGS) entry which is preliminary data.</text>
</comment>
<keyword evidence="1" id="KW-1133">Transmembrane helix</keyword>
<dbReference type="GO" id="GO:0005524">
    <property type="term" value="F:ATP binding"/>
    <property type="evidence" value="ECO:0007669"/>
    <property type="project" value="InterPro"/>
</dbReference>
<dbReference type="PANTHER" id="PTHR24348:SF68">
    <property type="entry name" value="SERINE_THREONINE-PROTEIN KINASE ATG1C"/>
    <property type="match status" value="1"/>
</dbReference>
<feature type="transmembrane region" description="Helical" evidence="1">
    <location>
        <begin position="28"/>
        <end position="46"/>
    </location>
</feature>
<dbReference type="SMART" id="SM00220">
    <property type="entry name" value="S_TKc"/>
    <property type="match status" value="1"/>
</dbReference>
<dbReference type="PANTHER" id="PTHR24348">
    <property type="entry name" value="SERINE/THREONINE-PROTEIN KINASE UNC-51-RELATED"/>
    <property type="match status" value="1"/>
</dbReference>
<dbReference type="STRING" id="1358809.S7W6F1"/>
<dbReference type="SUPFAM" id="SSF56112">
    <property type="entry name" value="Protein kinase-like (PK-like)"/>
    <property type="match status" value="1"/>
</dbReference>
<dbReference type="InterPro" id="IPR045269">
    <property type="entry name" value="Atg1-like"/>
</dbReference>
<evidence type="ECO:0000313" key="3">
    <source>
        <dbReference type="EMBL" id="EPR78390.1"/>
    </source>
</evidence>
<dbReference type="OrthoDB" id="266718at2759"/>
<dbReference type="AlphaFoldDB" id="S7W6F1"/>